<dbReference type="KEGG" id="tpol:Mal48_48710"/>
<name>A0A517QVD3_9PLAN</name>
<gene>
    <name evidence="1" type="ORF">Mal48_48710</name>
</gene>
<evidence type="ECO:0000313" key="1">
    <source>
        <dbReference type="EMBL" id="QDT35593.1"/>
    </source>
</evidence>
<sequence length="385" mass="43715">MENSSFDTLDQISSKQETQELLAQLVKEVEEAGELHKLFDAKMLQKKAALGLPLSRPSSLQDVPQEHRKEVEEAYVEAAREVGGKLVEQGELAAAWMYLQVIQEPELLAKALDELPDQIEDYEKMEEILQLALYQGVNPPKGVKIMLNGHGTCSTITALDQSLPQMSQEHRTACSKLMVRSLYNDLSDSVRRQVEQKVPLIEPGASLKTLITGRDWLFDEGNYHVDVSHLNSVVRFARSIEAPSEELELARELAQYGAKLEKTLQYDGEPPFQDFYPAHEHFFNILLDKKRDEGLQYFREQLEAEPDEQDKPLLAYVLVDLLIRSDKLDEAVELSAQYLSNLNEDVSISFDELCEKAGRLDVLKKVRKEQNDLVGYASALLREQV</sequence>
<organism evidence="1 2">
    <name type="scientific">Thalassoglobus polymorphus</name>
    <dbReference type="NCBI Taxonomy" id="2527994"/>
    <lineage>
        <taxon>Bacteria</taxon>
        <taxon>Pseudomonadati</taxon>
        <taxon>Planctomycetota</taxon>
        <taxon>Planctomycetia</taxon>
        <taxon>Planctomycetales</taxon>
        <taxon>Planctomycetaceae</taxon>
        <taxon>Thalassoglobus</taxon>
    </lineage>
</organism>
<keyword evidence="2" id="KW-1185">Reference proteome</keyword>
<dbReference type="OrthoDB" id="255759at2"/>
<dbReference type="EMBL" id="CP036267">
    <property type="protein sequence ID" value="QDT35593.1"/>
    <property type="molecule type" value="Genomic_DNA"/>
</dbReference>
<reference evidence="1 2" key="1">
    <citation type="submission" date="2019-02" db="EMBL/GenBank/DDBJ databases">
        <title>Deep-cultivation of Planctomycetes and their phenomic and genomic characterization uncovers novel biology.</title>
        <authorList>
            <person name="Wiegand S."/>
            <person name="Jogler M."/>
            <person name="Boedeker C."/>
            <person name="Pinto D."/>
            <person name="Vollmers J."/>
            <person name="Rivas-Marin E."/>
            <person name="Kohn T."/>
            <person name="Peeters S.H."/>
            <person name="Heuer A."/>
            <person name="Rast P."/>
            <person name="Oberbeckmann S."/>
            <person name="Bunk B."/>
            <person name="Jeske O."/>
            <person name="Meyerdierks A."/>
            <person name="Storesund J.E."/>
            <person name="Kallscheuer N."/>
            <person name="Luecker S."/>
            <person name="Lage O.M."/>
            <person name="Pohl T."/>
            <person name="Merkel B.J."/>
            <person name="Hornburger P."/>
            <person name="Mueller R.-W."/>
            <person name="Bruemmer F."/>
            <person name="Labrenz M."/>
            <person name="Spormann A.M."/>
            <person name="Op den Camp H."/>
            <person name="Overmann J."/>
            <person name="Amann R."/>
            <person name="Jetten M.S.M."/>
            <person name="Mascher T."/>
            <person name="Medema M.H."/>
            <person name="Devos D.P."/>
            <person name="Kaster A.-K."/>
            <person name="Ovreas L."/>
            <person name="Rohde M."/>
            <person name="Galperin M.Y."/>
            <person name="Jogler C."/>
        </authorList>
    </citation>
    <scope>NUCLEOTIDE SEQUENCE [LARGE SCALE GENOMIC DNA]</scope>
    <source>
        <strain evidence="1 2">Mal48</strain>
    </source>
</reference>
<accession>A0A517QVD3</accession>
<dbReference type="Proteomes" id="UP000315724">
    <property type="component" value="Chromosome"/>
</dbReference>
<evidence type="ECO:0000313" key="2">
    <source>
        <dbReference type="Proteomes" id="UP000315724"/>
    </source>
</evidence>
<protein>
    <submittedName>
        <fullName evidence="1">Uncharacterized protein</fullName>
    </submittedName>
</protein>
<dbReference type="AlphaFoldDB" id="A0A517QVD3"/>
<proteinExistence type="predicted"/>
<dbReference type="RefSeq" id="WP_145205412.1">
    <property type="nucleotide sequence ID" value="NZ_CP036267.1"/>
</dbReference>